<feature type="domain" description="VanZ-like" evidence="3">
    <location>
        <begin position="8"/>
        <end position="129"/>
    </location>
</feature>
<keyword evidence="5" id="KW-1185">Reference proteome</keyword>
<feature type="chain" id="PRO_5046210794" evidence="2">
    <location>
        <begin position="27"/>
        <end position="144"/>
    </location>
</feature>
<dbReference type="PANTHER" id="PTHR28008:SF1">
    <property type="entry name" value="DOMAIN PROTEIN, PUTATIVE (AFU_ORTHOLOGUE AFUA_3G10980)-RELATED"/>
    <property type="match status" value="1"/>
</dbReference>
<dbReference type="Proteomes" id="UP001057134">
    <property type="component" value="Chromosome"/>
</dbReference>
<gene>
    <name evidence="4" type="ORF">SK3146_06960</name>
</gene>
<dbReference type="PANTHER" id="PTHR28008">
    <property type="entry name" value="DOMAIN PROTEIN, PUTATIVE (AFU_ORTHOLOGUE AFUA_3G10980)-RELATED"/>
    <property type="match status" value="1"/>
</dbReference>
<proteinExistence type="predicted"/>
<feature type="transmembrane region" description="Helical" evidence="1">
    <location>
        <begin position="79"/>
        <end position="94"/>
    </location>
</feature>
<evidence type="ECO:0000259" key="3">
    <source>
        <dbReference type="Pfam" id="PF04892"/>
    </source>
</evidence>
<evidence type="ECO:0000256" key="1">
    <source>
        <dbReference type="SAM" id="Phobius"/>
    </source>
</evidence>
<dbReference type="Pfam" id="PF04892">
    <property type="entry name" value="VanZ"/>
    <property type="match status" value="1"/>
</dbReference>
<feature type="transmembrane region" description="Helical" evidence="1">
    <location>
        <begin position="57"/>
        <end position="74"/>
    </location>
</feature>
<dbReference type="InterPro" id="IPR006976">
    <property type="entry name" value="VanZ-like"/>
</dbReference>
<evidence type="ECO:0000313" key="4">
    <source>
        <dbReference type="EMBL" id="UQZ87658.1"/>
    </source>
</evidence>
<feature type="signal peptide" evidence="2">
    <location>
        <begin position="1"/>
        <end position="26"/>
    </location>
</feature>
<evidence type="ECO:0000256" key="2">
    <source>
        <dbReference type="SAM" id="SignalP"/>
    </source>
</evidence>
<organism evidence="4 5">
    <name type="scientific">Paenibacillus konkukensis</name>
    <dbReference type="NCBI Taxonomy" id="2020716"/>
    <lineage>
        <taxon>Bacteria</taxon>
        <taxon>Bacillati</taxon>
        <taxon>Bacillota</taxon>
        <taxon>Bacilli</taxon>
        <taxon>Bacillales</taxon>
        <taxon>Paenibacillaceae</taxon>
        <taxon>Paenibacillus</taxon>
    </lineage>
</organism>
<dbReference type="InterPro" id="IPR016747">
    <property type="entry name" value="Phosphotransbutyrylase"/>
</dbReference>
<evidence type="ECO:0000313" key="5">
    <source>
        <dbReference type="Proteomes" id="UP001057134"/>
    </source>
</evidence>
<keyword evidence="1" id="KW-1133">Transmembrane helix</keyword>
<feature type="transmembrane region" description="Helical" evidence="1">
    <location>
        <begin position="114"/>
        <end position="133"/>
    </location>
</feature>
<dbReference type="NCBIfam" id="NF037970">
    <property type="entry name" value="vanZ_1"/>
    <property type="match status" value="1"/>
</dbReference>
<protein>
    <submittedName>
        <fullName evidence="4">VanZ like family protein</fullName>
    </submittedName>
</protein>
<keyword evidence="1" id="KW-0472">Membrane</keyword>
<keyword evidence="2" id="KW-0732">Signal</keyword>
<accession>A0ABY4S2V5</accession>
<sequence length="144" mass="15546">MQKRWICWIAVILWCVMIFCITSSPAATSTSTSSVIRSEIQAKPATIHKIDFGVRKAAHVTLFGVLAVLLYTAIGERKVAAVTAWIGATLYGATDEIHQMFAPGRTPSVTDVGIDSAGALAALILFYLLRLIASRSGLLRRQGL</sequence>
<keyword evidence="1" id="KW-0812">Transmembrane</keyword>
<dbReference type="PIRSF" id="PIRSF019083">
    <property type="entry name" value="UCP019083_VanZ"/>
    <property type="match status" value="1"/>
</dbReference>
<reference evidence="4" key="2">
    <citation type="journal article" date="2021" name="J Anim Sci Technol">
        <title>Complete genome sequence of Paenibacillus konkukensis sp. nov. SK3146 as a potential probiotic strain.</title>
        <authorList>
            <person name="Jung H.I."/>
            <person name="Park S."/>
            <person name="Niu K.M."/>
            <person name="Lee S.W."/>
            <person name="Kothari D."/>
            <person name="Yi K.J."/>
            <person name="Kim S.K."/>
        </authorList>
    </citation>
    <scope>NUCLEOTIDE SEQUENCE</scope>
    <source>
        <strain evidence="4">SK3146</strain>
    </source>
</reference>
<dbReference type="EMBL" id="CP027059">
    <property type="protein sequence ID" value="UQZ87658.1"/>
    <property type="molecule type" value="Genomic_DNA"/>
</dbReference>
<name>A0ABY4S2V5_9BACL</name>
<reference evidence="4" key="1">
    <citation type="submission" date="2018-02" db="EMBL/GenBank/DDBJ databases">
        <authorList>
            <person name="Kim S.-K."/>
            <person name="Jung H.-I."/>
            <person name="Lee S.-W."/>
        </authorList>
    </citation>
    <scope>NUCLEOTIDE SEQUENCE</scope>
    <source>
        <strain evidence="4">SK3146</strain>
    </source>
</reference>